<dbReference type="GO" id="GO:0006457">
    <property type="term" value="P:protein folding"/>
    <property type="evidence" value="ECO:0007669"/>
    <property type="project" value="InterPro"/>
</dbReference>
<keyword evidence="8" id="KW-1185">Reference proteome</keyword>
<evidence type="ECO:0000256" key="6">
    <source>
        <dbReference type="SAM" id="MobiDB-lite"/>
    </source>
</evidence>
<dbReference type="SUPFAM" id="SSF58014">
    <property type="entry name" value="Coiled-coil domain of nucleotide exchange factor GrpE"/>
    <property type="match status" value="1"/>
</dbReference>
<protein>
    <recommendedName>
        <fullName evidence="3 4">Protein GrpE</fullName>
    </recommendedName>
    <alternativeName>
        <fullName evidence="3">HSP-70 cofactor</fullName>
    </alternativeName>
</protein>
<keyword evidence="3" id="KW-0963">Cytoplasm</keyword>
<dbReference type="Pfam" id="PF01025">
    <property type="entry name" value="GrpE"/>
    <property type="match status" value="1"/>
</dbReference>
<proteinExistence type="inferred from homology"/>
<gene>
    <name evidence="3" type="primary">grpE</name>
    <name evidence="7" type="ORF">FHX40_4006</name>
</gene>
<comment type="similarity">
    <text evidence="1 3 5">Belongs to the GrpE family.</text>
</comment>
<sequence>MAGHHGPDRDADPRARAQGAPPPGTGPPEGAPPQAGPEPGAAPHAAPEERDRPAPPSPPEPEVTEAEILEAEPEEADAPLARPEPAEESPLVAELDAKVAALEDRWLRAVADLDNLRKRMLRDMERVRAEERARVAAEFLPVIDNLDRALEHADAEPAAVAEGVRAIRAQAIDVMARLGFPRQDDEGAPFDPTRHEAVGTVADPAAKPGTVAKVLRPGYGEDGRFLRPAMVVVATDPGQDGT</sequence>
<feature type="region of interest" description="Disordered" evidence="6">
    <location>
        <begin position="1"/>
        <end position="92"/>
    </location>
</feature>
<dbReference type="GO" id="GO:0005737">
    <property type="term" value="C:cytoplasm"/>
    <property type="evidence" value="ECO:0007669"/>
    <property type="project" value="UniProtKB-SubCell"/>
</dbReference>
<feature type="compositionally biased region" description="Low complexity" evidence="6">
    <location>
        <begin position="78"/>
        <end position="91"/>
    </location>
</feature>
<dbReference type="EMBL" id="VFPQ01000001">
    <property type="protein sequence ID" value="TQM77249.1"/>
    <property type="molecule type" value="Genomic_DNA"/>
</dbReference>
<dbReference type="SUPFAM" id="SSF51064">
    <property type="entry name" value="Head domain of nucleotide exchange factor GrpE"/>
    <property type="match status" value="1"/>
</dbReference>
<evidence type="ECO:0000313" key="7">
    <source>
        <dbReference type="EMBL" id="TQM77249.1"/>
    </source>
</evidence>
<dbReference type="PRINTS" id="PR00773">
    <property type="entry name" value="GRPEPROTEIN"/>
</dbReference>
<keyword evidence="2 3" id="KW-0143">Chaperone</keyword>
<dbReference type="GO" id="GO:0051087">
    <property type="term" value="F:protein-folding chaperone binding"/>
    <property type="evidence" value="ECO:0007669"/>
    <property type="project" value="InterPro"/>
</dbReference>
<dbReference type="Gene3D" id="3.90.20.20">
    <property type="match status" value="1"/>
</dbReference>
<evidence type="ECO:0000256" key="5">
    <source>
        <dbReference type="RuleBase" id="RU004478"/>
    </source>
</evidence>
<dbReference type="GO" id="GO:0051082">
    <property type="term" value="F:unfolded protein binding"/>
    <property type="evidence" value="ECO:0007669"/>
    <property type="project" value="TreeGrafter"/>
</dbReference>
<evidence type="ECO:0000256" key="2">
    <source>
        <dbReference type="ARBA" id="ARBA00023186"/>
    </source>
</evidence>
<dbReference type="InterPro" id="IPR009012">
    <property type="entry name" value="GrpE_head"/>
</dbReference>
<comment type="subcellular location">
    <subcellularLocation>
        <location evidence="3">Cytoplasm</location>
    </subcellularLocation>
</comment>
<evidence type="ECO:0000256" key="1">
    <source>
        <dbReference type="ARBA" id="ARBA00009054"/>
    </source>
</evidence>
<dbReference type="CDD" id="cd00446">
    <property type="entry name" value="GrpE"/>
    <property type="match status" value="1"/>
</dbReference>
<reference evidence="7 8" key="1">
    <citation type="submission" date="2019-06" db="EMBL/GenBank/DDBJ databases">
        <title>Sequencing the genomes of 1000 actinobacteria strains.</title>
        <authorList>
            <person name="Klenk H.-P."/>
        </authorList>
    </citation>
    <scope>NUCLEOTIDE SEQUENCE [LARGE SCALE GENOMIC DNA]</scope>
    <source>
        <strain evidence="7 8">DSM 43186</strain>
    </source>
</reference>
<dbReference type="Proteomes" id="UP000319213">
    <property type="component" value="Unassembled WGS sequence"/>
</dbReference>
<feature type="compositionally biased region" description="Acidic residues" evidence="6">
    <location>
        <begin position="62"/>
        <end position="77"/>
    </location>
</feature>
<comment type="subunit">
    <text evidence="3">Homodimer.</text>
</comment>
<dbReference type="InterPro" id="IPR013805">
    <property type="entry name" value="GrpE_CC"/>
</dbReference>
<comment type="function">
    <text evidence="3 4">Participates actively in the response to hyperosmotic and heat shock by preventing the aggregation of stress-denatured proteins, in association with DnaK and GrpE. It is the nucleotide exchange factor for DnaK and may function as a thermosensor. Unfolded proteins bind initially to DnaJ; upon interaction with the DnaJ-bound protein, DnaK hydrolyzes its bound ATP, resulting in the formation of a stable complex. GrpE releases ADP from DnaK; ATP binding to DnaK triggers the release of the substrate protein, thus completing the reaction cycle. Several rounds of ATP-dependent interactions between DnaJ, DnaK and GrpE are required for fully efficient folding.</text>
</comment>
<evidence type="ECO:0000256" key="3">
    <source>
        <dbReference type="HAMAP-Rule" id="MF_01151"/>
    </source>
</evidence>
<comment type="caution">
    <text evidence="7">The sequence shown here is derived from an EMBL/GenBank/DDBJ whole genome shotgun (WGS) entry which is preliminary data.</text>
</comment>
<accession>A0A543J344</accession>
<name>A0A543J344_9ACTN</name>
<feature type="compositionally biased region" description="Pro residues" evidence="6">
    <location>
        <begin position="20"/>
        <end position="36"/>
    </location>
</feature>
<evidence type="ECO:0000313" key="8">
    <source>
        <dbReference type="Proteomes" id="UP000319213"/>
    </source>
</evidence>
<dbReference type="GO" id="GO:0000774">
    <property type="term" value="F:adenyl-nucleotide exchange factor activity"/>
    <property type="evidence" value="ECO:0007669"/>
    <property type="project" value="InterPro"/>
</dbReference>
<evidence type="ECO:0000256" key="4">
    <source>
        <dbReference type="RuleBase" id="RU000639"/>
    </source>
</evidence>
<dbReference type="RefSeq" id="WP_189136178.1">
    <property type="nucleotide sequence ID" value="NZ_BMPV01000002.1"/>
</dbReference>
<dbReference type="PANTHER" id="PTHR21237">
    <property type="entry name" value="GRPE PROTEIN"/>
    <property type="match status" value="1"/>
</dbReference>
<dbReference type="HAMAP" id="MF_01151">
    <property type="entry name" value="GrpE"/>
    <property type="match status" value="1"/>
</dbReference>
<dbReference type="PANTHER" id="PTHR21237:SF40">
    <property type="entry name" value="CELL CYCLE AND APOPTOSIS REGULATOR PROTEIN 2"/>
    <property type="match status" value="1"/>
</dbReference>
<feature type="compositionally biased region" description="Basic and acidic residues" evidence="6">
    <location>
        <begin position="1"/>
        <end position="15"/>
    </location>
</feature>
<keyword evidence="3 4" id="KW-0346">Stress response</keyword>
<dbReference type="AlphaFoldDB" id="A0A543J344"/>
<organism evidence="7 8">
    <name type="scientific">Thermopolyspora flexuosa</name>
    <dbReference type="NCBI Taxonomy" id="103836"/>
    <lineage>
        <taxon>Bacteria</taxon>
        <taxon>Bacillati</taxon>
        <taxon>Actinomycetota</taxon>
        <taxon>Actinomycetes</taxon>
        <taxon>Streptosporangiales</taxon>
        <taxon>Streptosporangiaceae</taxon>
        <taxon>Thermopolyspora</taxon>
    </lineage>
</organism>
<dbReference type="PROSITE" id="PS01071">
    <property type="entry name" value="GRPE"/>
    <property type="match status" value="1"/>
</dbReference>
<dbReference type="GO" id="GO:0042803">
    <property type="term" value="F:protein homodimerization activity"/>
    <property type="evidence" value="ECO:0007669"/>
    <property type="project" value="InterPro"/>
</dbReference>
<dbReference type="InterPro" id="IPR000740">
    <property type="entry name" value="GrpE"/>
</dbReference>
<dbReference type="Gene3D" id="2.30.22.10">
    <property type="entry name" value="Head domain of nucleotide exchange factor GrpE"/>
    <property type="match status" value="1"/>
</dbReference>